<feature type="compositionally biased region" description="Low complexity" evidence="1">
    <location>
        <begin position="119"/>
        <end position="128"/>
    </location>
</feature>
<accession>A0AAD6SYL5</accession>
<comment type="caution">
    <text evidence="2">The sequence shown here is derived from an EMBL/GenBank/DDBJ whole genome shotgun (WGS) entry which is preliminary data.</text>
</comment>
<evidence type="ECO:0000313" key="3">
    <source>
        <dbReference type="Proteomes" id="UP001218188"/>
    </source>
</evidence>
<name>A0AAD6SYL5_9AGAR</name>
<organism evidence="2 3">
    <name type="scientific">Mycena alexandri</name>
    <dbReference type="NCBI Taxonomy" id="1745969"/>
    <lineage>
        <taxon>Eukaryota</taxon>
        <taxon>Fungi</taxon>
        <taxon>Dikarya</taxon>
        <taxon>Basidiomycota</taxon>
        <taxon>Agaricomycotina</taxon>
        <taxon>Agaricomycetes</taxon>
        <taxon>Agaricomycetidae</taxon>
        <taxon>Agaricales</taxon>
        <taxon>Marasmiineae</taxon>
        <taxon>Mycenaceae</taxon>
        <taxon>Mycena</taxon>
    </lineage>
</organism>
<proteinExistence type="predicted"/>
<gene>
    <name evidence="2" type="ORF">C8F04DRAFT_1338283</name>
</gene>
<feature type="region of interest" description="Disordered" evidence="1">
    <location>
        <begin position="119"/>
        <end position="141"/>
    </location>
</feature>
<dbReference type="AlphaFoldDB" id="A0AAD6SYL5"/>
<dbReference type="EMBL" id="JARJCM010000043">
    <property type="protein sequence ID" value="KAJ7036451.1"/>
    <property type="molecule type" value="Genomic_DNA"/>
</dbReference>
<dbReference type="Proteomes" id="UP001218188">
    <property type="component" value="Unassembled WGS sequence"/>
</dbReference>
<reference evidence="2" key="1">
    <citation type="submission" date="2023-03" db="EMBL/GenBank/DDBJ databases">
        <title>Massive genome expansion in bonnet fungi (Mycena s.s.) driven by repeated elements and novel gene families across ecological guilds.</title>
        <authorList>
            <consortium name="Lawrence Berkeley National Laboratory"/>
            <person name="Harder C.B."/>
            <person name="Miyauchi S."/>
            <person name="Viragh M."/>
            <person name="Kuo A."/>
            <person name="Thoen E."/>
            <person name="Andreopoulos B."/>
            <person name="Lu D."/>
            <person name="Skrede I."/>
            <person name="Drula E."/>
            <person name="Henrissat B."/>
            <person name="Morin E."/>
            <person name="Kohler A."/>
            <person name="Barry K."/>
            <person name="LaButti K."/>
            <person name="Morin E."/>
            <person name="Salamov A."/>
            <person name="Lipzen A."/>
            <person name="Mereny Z."/>
            <person name="Hegedus B."/>
            <person name="Baldrian P."/>
            <person name="Stursova M."/>
            <person name="Weitz H."/>
            <person name="Taylor A."/>
            <person name="Grigoriev I.V."/>
            <person name="Nagy L.G."/>
            <person name="Martin F."/>
            <person name="Kauserud H."/>
        </authorList>
    </citation>
    <scope>NUCLEOTIDE SEQUENCE</scope>
    <source>
        <strain evidence="2">CBHHK200</strain>
    </source>
</reference>
<evidence type="ECO:0000256" key="1">
    <source>
        <dbReference type="SAM" id="MobiDB-lite"/>
    </source>
</evidence>
<evidence type="ECO:0000313" key="2">
    <source>
        <dbReference type="EMBL" id="KAJ7036451.1"/>
    </source>
</evidence>
<keyword evidence="3" id="KW-1185">Reference proteome</keyword>
<protein>
    <submittedName>
        <fullName evidence="2">Uncharacterized protein</fullName>
    </submittedName>
</protein>
<sequence>MAGSQVAFAVRLPALSIASVIEINGSISSFRDAPPARRANVFELRLACVFLFGNWALSAPATPFCTSRVHPDYMTIDPGAAEDEGDPGVFLACARLCVRFLAKPLILGFHFTPIFSETTSSPTTSAKKTTLETLPHYPRAD</sequence>